<accession>A0AAV0RXM3</accession>
<reference evidence="1" key="1">
    <citation type="submission" date="2022-08" db="EMBL/GenBank/DDBJ databases">
        <authorList>
            <person name="Gutierrez-Valencia J."/>
        </authorList>
    </citation>
    <scope>NUCLEOTIDE SEQUENCE</scope>
</reference>
<feature type="non-terminal residue" evidence="1">
    <location>
        <position position="1"/>
    </location>
</feature>
<evidence type="ECO:0000313" key="2">
    <source>
        <dbReference type="Proteomes" id="UP001154282"/>
    </source>
</evidence>
<organism evidence="1 2">
    <name type="scientific">Linum tenue</name>
    <dbReference type="NCBI Taxonomy" id="586396"/>
    <lineage>
        <taxon>Eukaryota</taxon>
        <taxon>Viridiplantae</taxon>
        <taxon>Streptophyta</taxon>
        <taxon>Embryophyta</taxon>
        <taxon>Tracheophyta</taxon>
        <taxon>Spermatophyta</taxon>
        <taxon>Magnoliopsida</taxon>
        <taxon>eudicotyledons</taxon>
        <taxon>Gunneridae</taxon>
        <taxon>Pentapetalae</taxon>
        <taxon>rosids</taxon>
        <taxon>fabids</taxon>
        <taxon>Malpighiales</taxon>
        <taxon>Linaceae</taxon>
        <taxon>Linum</taxon>
    </lineage>
</organism>
<comment type="caution">
    <text evidence="1">The sequence shown here is derived from an EMBL/GenBank/DDBJ whole genome shotgun (WGS) entry which is preliminary data.</text>
</comment>
<proteinExistence type="predicted"/>
<dbReference type="EMBL" id="CAMGYJ010000011">
    <property type="protein sequence ID" value="CAI0602805.1"/>
    <property type="molecule type" value="Genomic_DNA"/>
</dbReference>
<evidence type="ECO:0000313" key="1">
    <source>
        <dbReference type="EMBL" id="CAI0602805.1"/>
    </source>
</evidence>
<keyword evidence="2" id="KW-1185">Reference proteome</keyword>
<protein>
    <submittedName>
        <fullName evidence="1">Uncharacterized protein</fullName>
    </submittedName>
</protein>
<name>A0AAV0RXM3_9ROSI</name>
<gene>
    <name evidence="1" type="ORF">LITE_LOCUS50258</name>
</gene>
<sequence>WSRYLSIAGREGYLLGCIDRLVRGLRLVLGGWLVVSHFYGVGSTSTFRVSSHHTSG</sequence>
<dbReference type="Proteomes" id="UP001154282">
    <property type="component" value="Unassembled WGS sequence"/>
</dbReference>
<dbReference type="AlphaFoldDB" id="A0AAV0RXM3"/>